<sequence>PKTHAGCSSRGAPAALVTLDNLELIAGPRGGDVSFECLPYQLSMVLFVPTMVVHQDEGLPALGAAVGPLAAVGAQEMTQHDNLELIAGPRGGDVSFECLPYQLSMGVAHRGHIGLFVKTRSPAETRLSPLTKLPCHIWWLSPMIATLDLGIELTVRREASYRLSQPLPLGAPSMLLAECPAGSEAFTLKKLECSKQARSPEYRS</sequence>
<dbReference type="AlphaFoldDB" id="A0A9N7YWD3"/>
<protein>
    <submittedName>
        <fullName evidence="1">Uncharacterized protein</fullName>
    </submittedName>
</protein>
<accession>A0A9N7YWD3</accession>
<dbReference type="Proteomes" id="UP001153269">
    <property type="component" value="Unassembled WGS sequence"/>
</dbReference>
<evidence type="ECO:0000313" key="1">
    <source>
        <dbReference type="EMBL" id="CAB1442399.1"/>
    </source>
</evidence>
<organism evidence="1 2">
    <name type="scientific">Pleuronectes platessa</name>
    <name type="common">European plaice</name>
    <dbReference type="NCBI Taxonomy" id="8262"/>
    <lineage>
        <taxon>Eukaryota</taxon>
        <taxon>Metazoa</taxon>
        <taxon>Chordata</taxon>
        <taxon>Craniata</taxon>
        <taxon>Vertebrata</taxon>
        <taxon>Euteleostomi</taxon>
        <taxon>Actinopterygii</taxon>
        <taxon>Neopterygii</taxon>
        <taxon>Teleostei</taxon>
        <taxon>Neoteleostei</taxon>
        <taxon>Acanthomorphata</taxon>
        <taxon>Carangaria</taxon>
        <taxon>Pleuronectiformes</taxon>
        <taxon>Pleuronectoidei</taxon>
        <taxon>Pleuronectidae</taxon>
        <taxon>Pleuronectes</taxon>
    </lineage>
</organism>
<evidence type="ECO:0000313" key="2">
    <source>
        <dbReference type="Proteomes" id="UP001153269"/>
    </source>
</evidence>
<keyword evidence="2" id="KW-1185">Reference proteome</keyword>
<comment type="caution">
    <text evidence="1">The sequence shown here is derived from an EMBL/GenBank/DDBJ whole genome shotgun (WGS) entry which is preliminary data.</text>
</comment>
<reference evidence="1" key="1">
    <citation type="submission" date="2020-03" db="EMBL/GenBank/DDBJ databases">
        <authorList>
            <person name="Weist P."/>
        </authorList>
    </citation>
    <scope>NUCLEOTIDE SEQUENCE</scope>
</reference>
<feature type="non-terminal residue" evidence="1">
    <location>
        <position position="1"/>
    </location>
</feature>
<dbReference type="EMBL" id="CADEAL010002838">
    <property type="protein sequence ID" value="CAB1442399.1"/>
    <property type="molecule type" value="Genomic_DNA"/>
</dbReference>
<name>A0A9N7YWD3_PLEPL</name>
<proteinExistence type="predicted"/>
<gene>
    <name evidence="1" type="ORF">PLEPLA_LOCUS30070</name>
</gene>